<evidence type="ECO:0000313" key="2">
    <source>
        <dbReference type="Proteomes" id="UP001060170"/>
    </source>
</evidence>
<dbReference type="EMBL" id="CM045865">
    <property type="protein sequence ID" value="KAI7962977.1"/>
    <property type="molecule type" value="Genomic_DNA"/>
</dbReference>
<sequence length="2221" mass="244788">MAFVRDLVSVLMVCISYQAVVAYPRGAEPSLLQQYRTNGGAATAQSFSKLSTSCQLAAGSLLSGEFGTCADLMGLVSILETKESIISPINTWVTDACSGSPCDQASLAAASRVIRKGCATDLEEQSIAALALYSIITHYDATRDMFCTQHKKDGSFCLPSVLGNVEERSGEKITIAEVVSLISGKITRADLAFLSVSKEAYCTDCAHAIVSQSAAMIDAIKKDPAGIKFEYAHDKHMHQVSDVCGASFEDRALPPTPSNLQGLAERRLRLILVLPWPCFQPRRGMLKSGQGGGFVRLGLWPQLCISMAFVRDLVSVLMVCISYQAVVAYPRGAEPSLLQQYRTNGGAATAQSFSKLSASCQLAAGSLLSGEFGTCADLMGLVSILETKESIISPINTWVTDACSGSPCDQASLAAASRVIRKGCATDLEEQSIAALALYSIITHYDATRDMFCTQHKKDGSFCLPSVLGNVEERSGEKITIAEVVSLISGKITRADLAFLSVSKEAYCTDCAHAIVSQSAAMIDAIKKDPAGIKFEYAHDKHMHQVSDVCGASFEDRALPPTVQIAEPNPNEFLSHHLPLMFFAGIEPQNAIIPPANPSTPPGPASPTKPSSKDPFEGLIENLRAVLAPKPSHPSIWIPRKTPQPTSDYRVLLVPKSIRFPPRKTRPSSASSTTSANAVSHSPLSPLSQTSPLFPDGIMTPIWIRKHRDMIPSVFVLTLRLWEPPQSSSRSTQADEHPHRPECEKYDLGLIQDITERKKTTIERGIKLAVIILTSRYMLDNPQLDTRLSYIRKKSSLDTRASLFVLSPVPAHDVVNFVHTLKAELYESTIDYYREHSRRVRRKRSRSSSNAFSQSTSYHQAGQPVITPLGAQGWSVRRDYKLATFAEFRQEYEVAIKSYEDCWEGLLQMFNSTAVLPPRTKRWAEAKVLIDCINFKASTLPPFFGIALESSCWIVSAASSLQISKLYLYLNEPTRAMYQFNKHIHKFRELCNGWGIGDETYEFWAWLSKQYTVLGDLVDIGCRNGMRLPNLCPPPILVNDKSTTGSPVLPESRLVGGGAVNLTGVLVHPGFYYYYGAQCAFERRSKFKISEAAEEEMRSIAEAKGESGTFQASLALAHERKINHGELIISLYTKAYEIFKTVGSNRMTLFIALKIALVHYHQNDEVTACKFFERIIPSYRKGSFNTILDSILFLSYQNLNALVTKTKDAINPGSNASAPHRAIELLNISLELLGKEVILASPTDDWKDICNTLAGLIQPLPRSPSSEAEVITLPIEPSAFPVRCQVAFWEPSIQLGKEVEFQVTFKIPRTFANCQPTIGQISLQFTSAPLLAIVHEPFEAKLPTQTLDVGTISEESLTHRLDLQVTGKSCWLITGRLKLSEINNITLERIAFRFNNIVDGRHFDFVITPDAQSDHSLDPALWIERFDDASNEPVFLHTESFESICKVQHKKPEVSFFINYEPCGILNKRQNLHIEILNQEQDSLNLKLMVKLQSPSTNDLLEMDNETHKIPGVLTIKMGSIKPMETLKKSITFLPTGLIGLRVLEMSLGIKPTGDDHKTHEINDEEDKDKGVDVDDDDDQRLESLRGFKIIRQAHLDIEEPIQIRSNTQHFHQPHHSTDQSFFKSSNSIHRMNLNLLISNSSAQTHPNFLSLLNSIKIQSAKLSLEKASCRVKMLSCSLSDNGSQDLDIDLKTGNSFAISYIVEIEVDPVQEKVAGCFVQVIWSCSSANGRQESHSKQIPLEIDIPITAPIRVLTDLKPRLKLMEPVEVNYTIENRDPTRTADLVLKISESQTNGRKESSVNNEWILSGPKLMNSIVVLPQSCKVISLIGIPTKLGQISGPKLEVFQRISRPFSDQQQLPSLSSLKDLQDLDSVFDGVEGNNNPVSQPNTSKLVPLEIFRSFTVIDKPSSRNDSNIGDDQLRNQHRVSRNTDQSLTVLPRRGMLEFGQGEGSLYISMAFVRDLVSVLMVCISYQAVVAYPRGAEPSLLQQYRTNGGAATAQSFSKLSTSCQLAAGSLLSGEFGTCADLMGLVSILETKESIISPINTWVTDACSGSPCDQASLAAASRVIRKGCATDLEEQSIAALALYSIITHYDATRDMFCTQHKKDGSFCLPSVLGNVEERSGEKITIAEVVSLISGKITRADLAFLSVSKETYCTDCAHAIVSQSAAMIDAIKKDSAGIKFEYAHDKHMHQVSDVCGPSFEDRALPPTVQIAEPKSA</sequence>
<name>A0ACC0EZR9_9BASI</name>
<reference evidence="1 2" key="3">
    <citation type="journal article" date="2022" name="Microbiol. Spectr.">
        <title>Folding features and dynamics of 3D genome architecture in plant fungal pathogens.</title>
        <authorList>
            <person name="Xia C."/>
        </authorList>
    </citation>
    <scope>NUCLEOTIDE SEQUENCE [LARGE SCALE GENOMIC DNA]</scope>
    <source>
        <strain evidence="1 2">93-210</strain>
    </source>
</reference>
<keyword evidence="2" id="KW-1185">Reference proteome</keyword>
<comment type="caution">
    <text evidence="1">The sequence shown here is derived from an EMBL/GenBank/DDBJ whole genome shotgun (WGS) entry which is preliminary data.</text>
</comment>
<organism evidence="1 2">
    <name type="scientific">Puccinia striiformis f. sp. tritici</name>
    <dbReference type="NCBI Taxonomy" id="168172"/>
    <lineage>
        <taxon>Eukaryota</taxon>
        <taxon>Fungi</taxon>
        <taxon>Dikarya</taxon>
        <taxon>Basidiomycota</taxon>
        <taxon>Pucciniomycotina</taxon>
        <taxon>Pucciniomycetes</taxon>
        <taxon>Pucciniales</taxon>
        <taxon>Pucciniaceae</taxon>
        <taxon>Puccinia</taxon>
    </lineage>
</organism>
<reference evidence="2" key="1">
    <citation type="journal article" date="2018" name="BMC Genomics">
        <title>Genomic insights into host adaptation between the wheat stripe rust pathogen (Puccinia striiformis f. sp. tritici) and the barley stripe rust pathogen (Puccinia striiformis f. sp. hordei).</title>
        <authorList>
            <person name="Xia C."/>
            <person name="Wang M."/>
            <person name="Yin C."/>
            <person name="Cornejo O.E."/>
            <person name="Hulbert S.H."/>
            <person name="Chen X."/>
        </authorList>
    </citation>
    <scope>NUCLEOTIDE SEQUENCE [LARGE SCALE GENOMIC DNA]</scope>
    <source>
        <strain evidence="2">93-210</strain>
    </source>
</reference>
<proteinExistence type="predicted"/>
<protein>
    <submittedName>
        <fullName evidence="1">Uncharacterized protein</fullName>
    </submittedName>
</protein>
<reference evidence="2" key="2">
    <citation type="journal article" date="2018" name="Mol. Plant Microbe Interact.">
        <title>Genome sequence resources for the wheat stripe rust pathogen (Puccinia striiformis f. sp. tritici) and the barley stripe rust pathogen (Puccinia striiformis f. sp. hordei).</title>
        <authorList>
            <person name="Xia C."/>
            <person name="Wang M."/>
            <person name="Yin C."/>
            <person name="Cornejo O.E."/>
            <person name="Hulbert S.H."/>
            <person name="Chen X."/>
        </authorList>
    </citation>
    <scope>NUCLEOTIDE SEQUENCE [LARGE SCALE GENOMIC DNA]</scope>
    <source>
        <strain evidence="2">93-210</strain>
    </source>
</reference>
<accession>A0ACC0EZR9</accession>
<gene>
    <name evidence="1" type="ORF">MJO28_001071</name>
</gene>
<evidence type="ECO:0000313" key="1">
    <source>
        <dbReference type="EMBL" id="KAI7962977.1"/>
    </source>
</evidence>
<dbReference type="Proteomes" id="UP001060170">
    <property type="component" value="Chromosome 1"/>
</dbReference>